<evidence type="ECO:0000256" key="3">
    <source>
        <dbReference type="RuleBase" id="RU003560"/>
    </source>
</evidence>
<dbReference type="InterPro" id="IPR005814">
    <property type="entry name" value="Aminotrans_3"/>
</dbReference>
<reference evidence="4" key="1">
    <citation type="submission" date="2023-04" db="EMBL/GenBank/DDBJ databases">
        <title>Candida boidinii NBRC 10035.</title>
        <authorList>
            <person name="Ichikawa N."/>
            <person name="Sato H."/>
            <person name="Tonouchi N."/>
        </authorList>
    </citation>
    <scope>NUCLEOTIDE SEQUENCE</scope>
    <source>
        <strain evidence="4">NBRC 10035</strain>
    </source>
</reference>
<evidence type="ECO:0000256" key="1">
    <source>
        <dbReference type="ARBA" id="ARBA00008954"/>
    </source>
</evidence>
<comment type="caution">
    <text evidence="4">The sequence shown here is derived from an EMBL/GenBank/DDBJ whole genome shotgun (WGS) entry which is preliminary data.</text>
</comment>
<keyword evidence="2 3" id="KW-0663">Pyridoxal phosphate</keyword>
<dbReference type="GO" id="GO:0030170">
    <property type="term" value="F:pyridoxal phosphate binding"/>
    <property type="evidence" value="ECO:0007669"/>
    <property type="project" value="InterPro"/>
</dbReference>
<dbReference type="EMBL" id="BSXN01000022">
    <property type="protein sequence ID" value="GME66690.1"/>
    <property type="molecule type" value="Genomic_DNA"/>
</dbReference>
<dbReference type="PANTHER" id="PTHR43094">
    <property type="entry name" value="AMINOTRANSFERASE"/>
    <property type="match status" value="1"/>
</dbReference>
<comment type="similarity">
    <text evidence="1 3">Belongs to the class-III pyridoxal-phosphate-dependent aminotransferase family.</text>
</comment>
<protein>
    <submittedName>
        <fullName evidence="4">Unnamed protein product</fullName>
    </submittedName>
</protein>
<dbReference type="Gene3D" id="3.40.640.10">
    <property type="entry name" value="Type I PLP-dependent aspartate aminotransferase-like (Major domain)"/>
    <property type="match status" value="1"/>
</dbReference>
<dbReference type="InterPro" id="IPR015422">
    <property type="entry name" value="PyrdxlP-dep_Trfase_small"/>
</dbReference>
<dbReference type="GO" id="GO:0005829">
    <property type="term" value="C:cytosol"/>
    <property type="evidence" value="ECO:0007669"/>
    <property type="project" value="TreeGrafter"/>
</dbReference>
<dbReference type="AlphaFoldDB" id="A0A9W6WD54"/>
<dbReference type="SUPFAM" id="SSF53383">
    <property type="entry name" value="PLP-dependent transferases"/>
    <property type="match status" value="1"/>
</dbReference>
<dbReference type="CDD" id="cd00610">
    <property type="entry name" value="OAT_like"/>
    <property type="match status" value="1"/>
</dbReference>
<organism evidence="4 5">
    <name type="scientific">Candida boidinii</name>
    <name type="common">Yeast</name>
    <dbReference type="NCBI Taxonomy" id="5477"/>
    <lineage>
        <taxon>Eukaryota</taxon>
        <taxon>Fungi</taxon>
        <taxon>Dikarya</taxon>
        <taxon>Ascomycota</taxon>
        <taxon>Saccharomycotina</taxon>
        <taxon>Pichiomycetes</taxon>
        <taxon>Pichiales</taxon>
        <taxon>Pichiaceae</taxon>
        <taxon>Ogataea</taxon>
        <taxon>Ogataea/Candida clade</taxon>
    </lineage>
</organism>
<gene>
    <name evidence="4" type="ORF">Cboi02_000014200</name>
</gene>
<evidence type="ECO:0000256" key="2">
    <source>
        <dbReference type="ARBA" id="ARBA00022898"/>
    </source>
</evidence>
<evidence type="ECO:0000313" key="5">
    <source>
        <dbReference type="Proteomes" id="UP001165120"/>
    </source>
</evidence>
<dbReference type="Pfam" id="PF00202">
    <property type="entry name" value="Aminotran_3"/>
    <property type="match status" value="1"/>
</dbReference>
<accession>A0A9W6WD54</accession>
<dbReference type="PIRSF" id="PIRSF000521">
    <property type="entry name" value="Transaminase_4ab_Lys_Orn"/>
    <property type="match status" value="1"/>
</dbReference>
<dbReference type="GO" id="GO:0008483">
    <property type="term" value="F:transaminase activity"/>
    <property type="evidence" value="ECO:0007669"/>
    <property type="project" value="InterPro"/>
</dbReference>
<dbReference type="InterPro" id="IPR015421">
    <property type="entry name" value="PyrdxlP-dep_Trfase_major"/>
</dbReference>
<proteinExistence type="inferred from homology"/>
<evidence type="ECO:0000313" key="4">
    <source>
        <dbReference type="EMBL" id="GME66690.1"/>
    </source>
</evidence>
<sequence length="451" mass="49101">MTVESEASYIFQGKVSKKPLMCVGGDGMYITIEDPVTKEKKVVLDALSDSDPEIVEAMKEAAEKSVYTFGSYFANYAAEELGKFICDRSHGAFTSALFTGSGSEANENALKIMKQYHIENGEPQRYKFISRHQSYHGYTIGALSIGEGPRKVPFRDILLSDDQTPKVSQCYPYRNKLEGESDEDYGKRLVQELEDVFIREGTDKVAGVIMETVGGSTFGTSPPVPGYLDGVKAVCEKYGALFMLDEVMCGMGRCGSYMTWDQFMTNGGPDIQSVGKTIGSGFVTLAGLLISPKIKNVYDAGSGFIAGAQTYHSHQFNCLVGLAVQKKIMRDNLVENIKETGTYMAEQLKIALKDSKIAGDVRGCGSFWSVELVKDKATKEPFDPKLDVCHLVQDQAYENGITLMGGSGTIDGKIGDHVTVGPSYIMTKAEADIIVKALSGAILSVEKKLFA</sequence>
<dbReference type="Gene3D" id="3.90.1150.10">
    <property type="entry name" value="Aspartate Aminotransferase, domain 1"/>
    <property type="match status" value="1"/>
</dbReference>
<keyword evidence="5" id="KW-1185">Reference proteome</keyword>
<dbReference type="InterPro" id="IPR015424">
    <property type="entry name" value="PyrdxlP-dep_Trfase"/>
</dbReference>
<dbReference type="PANTHER" id="PTHR43094:SF1">
    <property type="entry name" value="AMINOTRANSFERASE CLASS-III"/>
    <property type="match status" value="1"/>
</dbReference>
<name>A0A9W6WD54_CANBO</name>
<dbReference type="Proteomes" id="UP001165120">
    <property type="component" value="Unassembled WGS sequence"/>
</dbReference>